<protein>
    <submittedName>
        <fullName evidence="5">BAG family molecular chaperone regulator 4</fullName>
    </submittedName>
</protein>
<feature type="domain" description="BAG" evidence="4">
    <location>
        <begin position="123"/>
        <end position="201"/>
    </location>
</feature>
<dbReference type="AlphaFoldDB" id="A0AAE1XVP4"/>
<accession>A0AAE1XVP4</accession>
<dbReference type="PROSITE" id="PS51035">
    <property type="entry name" value="BAG"/>
    <property type="match status" value="1"/>
</dbReference>
<evidence type="ECO:0000259" key="3">
    <source>
        <dbReference type="PROSITE" id="PS50053"/>
    </source>
</evidence>
<feature type="region of interest" description="Disordered" evidence="2">
    <location>
        <begin position="203"/>
        <end position="342"/>
    </location>
</feature>
<evidence type="ECO:0000256" key="2">
    <source>
        <dbReference type="SAM" id="MobiDB-lite"/>
    </source>
</evidence>
<proteinExistence type="predicted"/>
<dbReference type="SUPFAM" id="SSF54236">
    <property type="entry name" value="Ubiquitin-like"/>
    <property type="match status" value="1"/>
</dbReference>
<dbReference type="PANTHER" id="PTHR12329">
    <property type="entry name" value="BCL2-ASSOCIATED ATHANOGENE"/>
    <property type="match status" value="1"/>
</dbReference>
<keyword evidence="1" id="KW-0143">Chaperone</keyword>
<comment type="caution">
    <text evidence="5">The sequence shown here is derived from an EMBL/GenBank/DDBJ whole genome shotgun (WGS) entry which is preliminary data.</text>
</comment>
<sequence length="342" mass="36604">MTSFKPTRENGDKNGGIGPELKPDCGPATINVKVSHGLNQYEVAVPSNSSFGDMKSAIVQKIGLKPEMHKLLFRGKEKEDDEDLQTAGVKDNSKVLLMENTTCRENSAEEVKQTSVISRGGAAVAAIREEVDKLSEQVSALQAVVDSGTKVDDKDIVYLTEMLMRQLLKLDGIEAEGEGKVQRKMEVRRVQSFVETMDILKSRNSKPSSSVTTQWETFEPGCGSMSTMPMPSTSPIRTTSTPMPSSTPMPTPTPTTSSTPTSMTSSTPLPTPTPTTVMPTTPPTPTPYPVPYSVPSAVPSSAPSPSPSPSQLPFSAPSPAPSSAPSPMPSSTKVTQDWEQFD</sequence>
<dbReference type="SMART" id="SM00213">
    <property type="entry name" value="UBQ"/>
    <property type="match status" value="1"/>
</dbReference>
<evidence type="ECO:0000259" key="4">
    <source>
        <dbReference type="PROSITE" id="PS51035"/>
    </source>
</evidence>
<dbReference type="Pfam" id="PF02179">
    <property type="entry name" value="BAG"/>
    <property type="match status" value="1"/>
</dbReference>
<keyword evidence="6" id="KW-1185">Reference proteome</keyword>
<evidence type="ECO:0000313" key="6">
    <source>
        <dbReference type="Proteomes" id="UP001293254"/>
    </source>
</evidence>
<feature type="compositionally biased region" description="Polar residues" evidence="2">
    <location>
        <begin position="205"/>
        <end position="216"/>
    </location>
</feature>
<dbReference type="GO" id="GO:0000774">
    <property type="term" value="F:adenyl-nucleotide exchange factor activity"/>
    <property type="evidence" value="ECO:0007669"/>
    <property type="project" value="TreeGrafter"/>
</dbReference>
<name>A0AAE1XVP4_9LAMI</name>
<dbReference type="GO" id="GO:0005737">
    <property type="term" value="C:cytoplasm"/>
    <property type="evidence" value="ECO:0007669"/>
    <property type="project" value="TreeGrafter"/>
</dbReference>
<dbReference type="SMART" id="SM00264">
    <property type="entry name" value="BAG"/>
    <property type="match status" value="1"/>
</dbReference>
<dbReference type="Proteomes" id="UP001293254">
    <property type="component" value="Unassembled WGS sequence"/>
</dbReference>
<evidence type="ECO:0000313" key="5">
    <source>
        <dbReference type="EMBL" id="KAK4418920.1"/>
    </source>
</evidence>
<dbReference type="EMBL" id="JACGWO010000009">
    <property type="protein sequence ID" value="KAK4418920.1"/>
    <property type="molecule type" value="Genomic_DNA"/>
</dbReference>
<dbReference type="Gene3D" id="1.20.58.120">
    <property type="entry name" value="BAG domain"/>
    <property type="match status" value="1"/>
</dbReference>
<dbReference type="InterPro" id="IPR000626">
    <property type="entry name" value="Ubiquitin-like_dom"/>
</dbReference>
<dbReference type="GO" id="GO:0050821">
    <property type="term" value="P:protein stabilization"/>
    <property type="evidence" value="ECO:0007669"/>
    <property type="project" value="TreeGrafter"/>
</dbReference>
<dbReference type="PROSITE" id="PS50053">
    <property type="entry name" value="UBIQUITIN_2"/>
    <property type="match status" value="1"/>
</dbReference>
<dbReference type="Gene3D" id="3.10.20.90">
    <property type="entry name" value="Phosphatidylinositol 3-kinase Catalytic Subunit, Chain A, domain 1"/>
    <property type="match status" value="1"/>
</dbReference>
<feature type="compositionally biased region" description="Basic and acidic residues" evidence="2">
    <location>
        <begin position="1"/>
        <end position="12"/>
    </location>
</feature>
<dbReference type="InterPro" id="IPR029071">
    <property type="entry name" value="Ubiquitin-like_domsf"/>
</dbReference>
<organism evidence="5 6">
    <name type="scientific">Sesamum alatum</name>
    <dbReference type="NCBI Taxonomy" id="300844"/>
    <lineage>
        <taxon>Eukaryota</taxon>
        <taxon>Viridiplantae</taxon>
        <taxon>Streptophyta</taxon>
        <taxon>Embryophyta</taxon>
        <taxon>Tracheophyta</taxon>
        <taxon>Spermatophyta</taxon>
        <taxon>Magnoliopsida</taxon>
        <taxon>eudicotyledons</taxon>
        <taxon>Gunneridae</taxon>
        <taxon>Pentapetalae</taxon>
        <taxon>asterids</taxon>
        <taxon>lamiids</taxon>
        <taxon>Lamiales</taxon>
        <taxon>Pedaliaceae</taxon>
        <taxon>Sesamum</taxon>
    </lineage>
</organism>
<feature type="compositionally biased region" description="Low complexity" evidence="2">
    <location>
        <begin position="224"/>
        <end position="244"/>
    </location>
</feature>
<feature type="compositionally biased region" description="Polar residues" evidence="2">
    <location>
        <begin position="333"/>
        <end position="342"/>
    </location>
</feature>
<feature type="compositionally biased region" description="Pro residues" evidence="2">
    <location>
        <begin position="280"/>
        <end position="292"/>
    </location>
</feature>
<dbReference type="InterPro" id="IPR003103">
    <property type="entry name" value="BAG_domain"/>
</dbReference>
<reference evidence="5" key="1">
    <citation type="submission" date="2020-06" db="EMBL/GenBank/DDBJ databases">
        <authorList>
            <person name="Li T."/>
            <person name="Hu X."/>
            <person name="Zhang T."/>
            <person name="Song X."/>
            <person name="Zhang H."/>
            <person name="Dai N."/>
            <person name="Sheng W."/>
            <person name="Hou X."/>
            <person name="Wei L."/>
        </authorList>
    </citation>
    <scope>NUCLEOTIDE SEQUENCE</scope>
    <source>
        <strain evidence="5">3651</strain>
        <tissue evidence="5">Leaf</tissue>
    </source>
</reference>
<dbReference type="PANTHER" id="PTHR12329:SF49">
    <property type="entry name" value="BAG FAMILY MOLECULAR CHAPERONE REGULATOR 4-LIKE ISOFORM X1"/>
    <property type="match status" value="1"/>
</dbReference>
<dbReference type="Pfam" id="PF00240">
    <property type="entry name" value="ubiquitin"/>
    <property type="match status" value="1"/>
</dbReference>
<feature type="compositionally biased region" description="Pro residues" evidence="2">
    <location>
        <begin position="302"/>
        <end position="328"/>
    </location>
</feature>
<dbReference type="InterPro" id="IPR039773">
    <property type="entry name" value="BAG_chaperone_regulator"/>
</dbReference>
<gene>
    <name evidence="5" type="ORF">Salat_2304800</name>
</gene>
<feature type="domain" description="Ubiquitin-like" evidence="3">
    <location>
        <begin position="28"/>
        <end position="98"/>
    </location>
</feature>
<dbReference type="GO" id="GO:0051087">
    <property type="term" value="F:protein-folding chaperone binding"/>
    <property type="evidence" value="ECO:0007669"/>
    <property type="project" value="InterPro"/>
</dbReference>
<feature type="compositionally biased region" description="Low complexity" evidence="2">
    <location>
        <begin position="254"/>
        <end position="279"/>
    </location>
</feature>
<dbReference type="InterPro" id="IPR036533">
    <property type="entry name" value="BAG_dom_sf"/>
</dbReference>
<feature type="region of interest" description="Disordered" evidence="2">
    <location>
        <begin position="1"/>
        <end position="25"/>
    </location>
</feature>
<evidence type="ECO:0000256" key="1">
    <source>
        <dbReference type="ARBA" id="ARBA00023186"/>
    </source>
</evidence>
<reference evidence="5" key="2">
    <citation type="journal article" date="2024" name="Plant">
        <title>Genomic evolution and insights into agronomic trait innovations of Sesamum species.</title>
        <authorList>
            <person name="Miao H."/>
            <person name="Wang L."/>
            <person name="Qu L."/>
            <person name="Liu H."/>
            <person name="Sun Y."/>
            <person name="Le M."/>
            <person name="Wang Q."/>
            <person name="Wei S."/>
            <person name="Zheng Y."/>
            <person name="Lin W."/>
            <person name="Duan Y."/>
            <person name="Cao H."/>
            <person name="Xiong S."/>
            <person name="Wang X."/>
            <person name="Wei L."/>
            <person name="Li C."/>
            <person name="Ma Q."/>
            <person name="Ju M."/>
            <person name="Zhao R."/>
            <person name="Li G."/>
            <person name="Mu C."/>
            <person name="Tian Q."/>
            <person name="Mei H."/>
            <person name="Zhang T."/>
            <person name="Gao T."/>
            <person name="Zhang H."/>
        </authorList>
    </citation>
    <scope>NUCLEOTIDE SEQUENCE</scope>
    <source>
        <strain evidence="5">3651</strain>
    </source>
</reference>
<dbReference type="SUPFAM" id="SSF63491">
    <property type="entry name" value="BAG domain"/>
    <property type="match status" value="1"/>
</dbReference>